<feature type="transmembrane region" description="Helical" evidence="2">
    <location>
        <begin position="167"/>
        <end position="187"/>
    </location>
</feature>
<evidence type="ECO:0000313" key="3">
    <source>
        <dbReference type="EMBL" id="RPD53164.1"/>
    </source>
</evidence>
<feature type="transmembrane region" description="Helical" evidence="2">
    <location>
        <begin position="207"/>
        <end position="229"/>
    </location>
</feature>
<sequence>MDAIPQANAHLVGLWLQLIATGAYFVYIPQCVSIFRRKLQEGLSLWFPAVCVLIFLLTMTDLVAEMIRTYDGYGVHNNKPPDPSAFFANPATPGSLLKNSLTTVMAVISDMIMVYRTLTIWSYHWVVILIPGGLVLANIALAIWSVWTLSQTSTGNALIFAEVTVRVRYFFILTFVLNLLCACLISWKIWTVNTGVSNIRDLTTKRILEVIIESAAFYCAHLFILIVSISVGSNIFFMFLDPLPPVTALVFSMLIVRTRPRSQPQDSDDMQLSTTFRFWNTASQPTDTFGTTELSHQRRLQSDTFSDSPTARERGSAYEAWGSKGPHERT</sequence>
<keyword evidence="2" id="KW-0812">Transmembrane</keyword>
<feature type="transmembrane region" description="Helical" evidence="2">
    <location>
        <begin position="44"/>
        <end position="64"/>
    </location>
</feature>
<evidence type="ECO:0008006" key="5">
    <source>
        <dbReference type="Google" id="ProtNLM"/>
    </source>
</evidence>
<dbReference type="EMBL" id="ML122328">
    <property type="protein sequence ID" value="RPD53164.1"/>
    <property type="molecule type" value="Genomic_DNA"/>
</dbReference>
<proteinExistence type="predicted"/>
<accession>A0A5C2RPA6</accession>
<keyword evidence="4" id="KW-1185">Reference proteome</keyword>
<keyword evidence="2" id="KW-1133">Transmembrane helix</keyword>
<feature type="transmembrane region" description="Helical" evidence="2">
    <location>
        <begin position="100"/>
        <end position="118"/>
    </location>
</feature>
<evidence type="ECO:0000256" key="1">
    <source>
        <dbReference type="SAM" id="MobiDB-lite"/>
    </source>
</evidence>
<keyword evidence="2" id="KW-0472">Membrane</keyword>
<feature type="transmembrane region" description="Helical" evidence="2">
    <location>
        <begin position="125"/>
        <end position="147"/>
    </location>
</feature>
<feature type="region of interest" description="Disordered" evidence="1">
    <location>
        <begin position="288"/>
        <end position="330"/>
    </location>
</feature>
<name>A0A5C2RPA6_9APHY</name>
<dbReference type="STRING" id="1328759.A0A5C2RPA6"/>
<dbReference type="Proteomes" id="UP000313359">
    <property type="component" value="Unassembled WGS sequence"/>
</dbReference>
<protein>
    <recommendedName>
        <fullName evidence="5">DUF300-domain-containing protein</fullName>
    </recommendedName>
</protein>
<feature type="transmembrane region" description="Helical" evidence="2">
    <location>
        <begin position="235"/>
        <end position="256"/>
    </location>
</feature>
<dbReference type="AlphaFoldDB" id="A0A5C2RPA6"/>
<feature type="transmembrane region" description="Helical" evidence="2">
    <location>
        <begin position="12"/>
        <end position="32"/>
    </location>
</feature>
<gene>
    <name evidence="3" type="ORF">L227DRAFT_581589</name>
</gene>
<evidence type="ECO:0000313" key="4">
    <source>
        <dbReference type="Proteomes" id="UP000313359"/>
    </source>
</evidence>
<organism evidence="3 4">
    <name type="scientific">Lentinus tigrinus ALCF2SS1-6</name>
    <dbReference type="NCBI Taxonomy" id="1328759"/>
    <lineage>
        <taxon>Eukaryota</taxon>
        <taxon>Fungi</taxon>
        <taxon>Dikarya</taxon>
        <taxon>Basidiomycota</taxon>
        <taxon>Agaricomycotina</taxon>
        <taxon>Agaricomycetes</taxon>
        <taxon>Polyporales</taxon>
        <taxon>Polyporaceae</taxon>
        <taxon>Lentinus</taxon>
    </lineage>
</organism>
<reference evidence="3" key="1">
    <citation type="journal article" date="2018" name="Genome Biol. Evol.">
        <title>Genomics and development of Lentinus tigrinus, a white-rot wood-decaying mushroom with dimorphic fruiting bodies.</title>
        <authorList>
            <person name="Wu B."/>
            <person name="Xu Z."/>
            <person name="Knudson A."/>
            <person name="Carlson A."/>
            <person name="Chen N."/>
            <person name="Kovaka S."/>
            <person name="LaButti K."/>
            <person name="Lipzen A."/>
            <person name="Pennachio C."/>
            <person name="Riley R."/>
            <person name="Schakwitz W."/>
            <person name="Umezawa K."/>
            <person name="Ohm R.A."/>
            <person name="Grigoriev I.V."/>
            <person name="Nagy L.G."/>
            <person name="Gibbons J."/>
            <person name="Hibbett D."/>
        </authorList>
    </citation>
    <scope>NUCLEOTIDE SEQUENCE [LARGE SCALE GENOMIC DNA]</scope>
    <source>
        <strain evidence="3">ALCF2SS1-6</strain>
    </source>
</reference>
<evidence type="ECO:0000256" key="2">
    <source>
        <dbReference type="SAM" id="Phobius"/>
    </source>
</evidence>
<dbReference type="OrthoDB" id="2751465at2759"/>